<dbReference type="InterPro" id="IPR013761">
    <property type="entry name" value="SAM/pointed_sf"/>
</dbReference>
<dbReference type="InterPro" id="IPR035897">
    <property type="entry name" value="Toll_tir_struct_dom_sf"/>
</dbReference>
<keyword evidence="5" id="KW-0378">Hydrolase</keyword>
<dbReference type="SMART" id="SM00454">
    <property type="entry name" value="SAM"/>
    <property type="match status" value="2"/>
</dbReference>
<evidence type="ECO:0000256" key="5">
    <source>
        <dbReference type="ARBA" id="ARBA00022801"/>
    </source>
</evidence>
<comment type="subcellular location">
    <subcellularLocation>
        <location evidence="2">Cytoplasm</location>
    </subcellularLocation>
</comment>
<name>A0AAV1ZPE8_9ARAC</name>
<evidence type="ECO:0008006" key="10">
    <source>
        <dbReference type="Google" id="ProtNLM"/>
    </source>
</evidence>
<dbReference type="SUPFAM" id="SSF51197">
    <property type="entry name" value="Clavaminate synthase-like"/>
    <property type="match status" value="1"/>
</dbReference>
<sequence>MNENNLNVVYQQYFSKKEADQIFEELEREIEYFPSEMTTVVVFNKRYPVPRKVSAYGDKNLTYTFSGNTLPTKPLIPILNKFEQYKQEFLNCQVDGDLLLQLDDKSLKEDIGMINGIHRKRFMRLLNELKCSTDYSSKDKTGLYDFLKSLGAEYCQYTYQMLLNGVQTDDLKDMSCKQLELDCGISNSVHREKILHKAKYESRLSYSLQVKRHQISKSVDVFISYRRSNGSHLASFLYYYLIKHGFSVFLDVVTLGKGIFGSKALHNIQIAKNFLLLLTTDALDRCKGDETCQDWLHKEIVGALNSRCNIIPILDKFEWPDSSELPKDMRLIYLYNAVEWHHDNLFASLCKIKLFIEMETHISLGTINSDSSSVSLN</sequence>
<dbReference type="EMBL" id="CAXIEN010000070">
    <property type="protein sequence ID" value="CAL1273709.1"/>
    <property type="molecule type" value="Genomic_DNA"/>
</dbReference>
<evidence type="ECO:0000256" key="1">
    <source>
        <dbReference type="ARBA" id="ARBA00001954"/>
    </source>
</evidence>
<evidence type="ECO:0000256" key="2">
    <source>
        <dbReference type="ARBA" id="ARBA00004496"/>
    </source>
</evidence>
<comment type="cofactor">
    <cofactor evidence="1">
        <name>Fe(2+)</name>
        <dbReference type="ChEBI" id="CHEBI:29033"/>
    </cofactor>
</comment>
<dbReference type="PROSITE" id="PS50105">
    <property type="entry name" value="SAM_DOMAIN"/>
    <property type="match status" value="1"/>
</dbReference>
<evidence type="ECO:0000256" key="4">
    <source>
        <dbReference type="ARBA" id="ARBA00022737"/>
    </source>
</evidence>
<dbReference type="PANTHER" id="PTHR22998:SF1">
    <property type="entry name" value="NAD(+) HYDROLASE SARM1"/>
    <property type="match status" value="1"/>
</dbReference>
<dbReference type="InterPro" id="IPR000157">
    <property type="entry name" value="TIR_dom"/>
</dbReference>
<feature type="domain" description="TIR" evidence="6">
    <location>
        <begin position="217"/>
        <end position="349"/>
    </location>
</feature>
<dbReference type="GO" id="GO:0034128">
    <property type="term" value="P:negative regulation of MyD88-independent toll-like receptor signaling pathway"/>
    <property type="evidence" value="ECO:0007669"/>
    <property type="project" value="InterPro"/>
</dbReference>
<keyword evidence="4" id="KW-0677">Repeat</keyword>
<accession>A0AAV1ZPE8</accession>
<dbReference type="GO" id="GO:0035591">
    <property type="term" value="F:signaling adaptor activity"/>
    <property type="evidence" value="ECO:0007669"/>
    <property type="project" value="InterPro"/>
</dbReference>
<dbReference type="SUPFAM" id="SSF47769">
    <property type="entry name" value="SAM/Pointed domain"/>
    <property type="match status" value="2"/>
</dbReference>
<evidence type="ECO:0000256" key="3">
    <source>
        <dbReference type="ARBA" id="ARBA00022490"/>
    </source>
</evidence>
<evidence type="ECO:0000259" key="7">
    <source>
        <dbReference type="PROSITE" id="PS50105"/>
    </source>
</evidence>
<dbReference type="InterPro" id="IPR039184">
    <property type="entry name" value="SARM1"/>
</dbReference>
<comment type="caution">
    <text evidence="8">The sequence shown here is derived from an EMBL/GenBank/DDBJ whole genome shotgun (WGS) entry which is preliminary data.</text>
</comment>
<dbReference type="GO" id="GO:0003953">
    <property type="term" value="F:NAD+ nucleosidase activity"/>
    <property type="evidence" value="ECO:0007669"/>
    <property type="project" value="InterPro"/>
</dbReference>
<evidence type="ECO:0000259" key="6">
    <source>
        <dbReference type="PROSITE" id="PS50104"/>
    </source>
</evidence>
<dbReference type="Proteomes" id="UP001497382">
    <property type="component" value="Unassembled WGS sequence"/>
</dbReference>
<dbReference type="Gene3D" id="2.60.120.590">
    <property type="entry name" value="Alpha-ketoglutarate-dependent dioxygenase AlkB-like"/>
    <property type="match status" value="1"/>
</dbReference>
<keyword evidence="9" id="KW-1185">Reference proteome</keyword>
<dbReference type="Pfam" id="PF00536">
    <property type="entry name" value="SAM_1"/>
    <property type="match status" value="1"/>
</dbReference>
<dbReference type="SMART" id="SM00255">
    <property type="entry name" value="TIR"/>
    <property type="match status" value="1"/>
</dbReference>
<evidence type="ECO:0000313" key="8">
    <source>
        <dbReference type="EMBL" id="CAL1273709.1"/>
    </source>
</evidence>
<dbReference type="Pfam" id="PF13676">
    <property type="entry name" value="TIR_2"/>
    <property type="match status" value="1"/>
</dbReference>
<dbReference type="GO" id="GO:0048678">
    <property type="term" value="P:response to axon injury"/>
    <property type="evidence" value="ECO:0007669"/>
    <property type="project" value="InterPro"/>
</dbReference>
<feature type="domain" description="SAM" evidence="7">
    <location>
        <begin position="76"/>
        <end position="132"/>
    </location>
</feature>
<dbReference type="AlphaFoldDB" id="A0AAV1ZPE8"/>
<reference evidence="8 9" key="1">
    <citation type="submission" date="2024-04" db="EMBL/GenBank/DDBJ databases">
        <authorList>
            <person name="Rising A."/>
            <person name="Reimegard J."/>
            <person name="Sonavane S."/>
            <person name="Akerstrom W."/>
            <person name="Nylinder S."/>
            <person name="Hedman E."/>
            <person name="Kallberg Y."/>
        </authorList>
    </citation>
    <scope>NUCLEOTIDE SEQUENCE [LARGE SCALE GENOMIC DNA]</scope>
</reference>
<gene>
    <name evidence="8" type="ORF">LARSCL_LOCUS7043</name>
</gene>
<proteinExistence type="predicted"/>
<dbReference type="SUPFAM" id="SSF52200">
    <property type="entry name" value="Toll/Interleukin receptor TIR domain"/>
    <property type="match status" value="1"/>
</dbReference>
<dbReference type="Gene3D" id="1.10.150.50">
    <property type="entry name" value="Transcription Factor, Ets-1"/>
    <property type="match status" value="1"/>
</dbReference>
<dbReference type="GO" id="GO:0005737">
    <property type="term" value="C:cytoplasm"/>
    <property type="evidence" value="ECO:0007669"/>
    <property type="project" value="UniProtKB-SubCell"/>
</dbReference>
<dbReference type="Gene3D" id="3.40.50.10140">
    <property type="entry name" value="Toll/interleukin-1 receptor homology (TIR) domain"/>
    <property type="match status" value="1"/>
</dbReference>
<dbReference type="GO" id="GO:0030425">
    <property type="term" value="C:dendrite"/>
    <property type="evidence" value="ECO:0007669"/>
    <property type="project" value="TreeGrafter"/>
</dbReference>
<dbReference type="InterPro" id="IPR001660">
    <property type="entry name" value="SAM"/>
</dbReference>
<dbReference type="PANTHER" id="PTHR22998">
    <property type="entry name" value="SARM1"/>
    <property type="match status" value="1"/>
</dbReference>
<protein>
    <recommendedName>
        <fullName evidence="10">TIR domain-containing protein</fullName>
    </recommendedName>
</protein>
<dbReference type="InterPro" id="IPR037151">
    <property type="entry name" value="AlkB-like_sf"/>
</dbReference>
<dbReference type="Pfam" id="PF07647">
    <property type="entry name" value="SAM_2"/>
    <property type="match status" value="1"/>
</dbReference>
<organism evidence="8 9">
    <name type="scientific">Larinioides sclopetarius</name>
    <dbReference type="NCBI Taxonomy" id="280406"/>
    <lineage>
        <taxon>Eukaryota</taxon>
        <taxon>Metazoa</taxon>
        <taxon>Ecdysozoa</taxon>
        <taxon>Arthropoda</taxon>
        <taxon>Chelicerata</taxon>
        <taxon>Arachnida</taxon>
        <taxon>Araneae</taxon>
        <taxon>Araneomorphae</taxon>
        <taxon>Entelegynae</taxon>
        <taxon>Araneoidea</taxon>
        <taxon>Araneidae</taxon>
        <taxon>Larinioides</taxon>
    </lineage>
</organism>
<dbReference type="PROSITE" id="PS50104">
    <property type="entry name" value="TIR"/>
    <property type="match status" value="1"/>
</dbReference>
<keyword evidence="3" id="KW-0963">Cytoplasm</keyword>
<dbReference type="GO" id="GO:0007165">
    <property type="term" value="P:signal transduction"/>
    <property type="evidence" value="ECO:0007669"/>
    <property type="project" value="InterPro"/>
</dbReference>
<evidence type="ECO:0000313" key="9">
    <source>
        <dbReference type="Proteomes" id="UP001497382"/>
    </source>
</evidence>